<dbReference type="HAMAP" id="MF_00731">
    <property type="entry name" value="MenE"/>
    <property type="match status" value="1"/>
</dbReference>
<evidence type="ECO:0000256" key="5">
    <source>
        <dbReference type="HAMAP-Rule" id="MF_00731"/>
    </source>
</evidence>
<keyword evidence="9" id="KW-1185">Reference proteome</keyword>
<comment type="function">
    <text evidence="5">Converts 2-succinylbenzoate (OSB) to 2-succinylbenzoyl-CoA (OSB-CoA).</text>
</comment>
<feature type="domain" description="AMP-dependent synthetase/ligase" evidence="6">
    <location>
        <begin position="8"/>
        <end position="356"/>
    </location>
</feature>
<dbReference type="SUPFAM" id="SSF56801">
    <property type="entry name" value="Acetyl-CoA synthetase-like"/>
    <property type="match status" value="1"/>
</dbReference>
<name>A0ABW1V9Y8_9BACL</name>
<feature type="domain" description="AMP-binding enzyme C-terminal" evidence="7">
    <location>
        <begin position="404"/>
        <end position="479"/>
    </location>
</feature>
<dbReference type="PANTHER" id="PTHR43767:SF1">
    <property type="entry name" value="NONRIBOSOMAL PEPTIDE SYNTHASE PES1 (EUROFUNG)-RELATED"/>
    <property type="match status" value="1"/>
</dbReference>
<evidence type="ECO:0000256" key="2">
    <source>
        <dbReference type="ARBA" id="ARBA00022598"/>
    </source>
</evidence>
<gene>
    <name evidence="5" type="primary">menE</name>
    <name evidence="8" type="ORF">ACFP56_16905</name>
</gene>
<evidence type="ECO:0000259" key="6">
    <source>
        <dbReference type="Pfam" id="PF00501"/>
    </source>
</evidence>
<dbReference type="NCBIfam" id="NF002966">
    <property type="entry name" value="PRK03640.1"/>
    <property type="match status" value="1"/>
</dbReference>
<protein>
    <recommendedName>
        <fullName evidence="5">2-succinylbenzoate--CoA ligase</fullName>
        <ecNumber evidence="5">6.2.1.26</ecNumber>
    </recommendedName>
    <alternativeName>
        <fullName evidence="5">o-succinylbenzoyl-CoA synthetase</fullName>
        <shortName evidence="5">OSB-CoA synthetase</shortName>
    </alternativeName>
</protein>
<keyword evidence="2 5" id="KW-0436">Ligase</keyword>
<dbReference type="InterPro" id="IPR020845">
    <property type="entry name" value="AMP-binding_CS"/>
</dbReference>
<dbReference type="InterPro" id="IPR045851">
    <property type="entry name" value="AMP-bd_C_sf"/>
</dbReference>
<evidence type="ECO:0000259" key="7">
    <source>
        <dbReference type="Pfam" id="PF13193"/>
    </source>
</evidence>
<comment type="pathway">
    <text evidence="5">Quinol/quinone metabolism; menaquinone biosynthesis.</text>
</comment>
<keyword evidence="1 5" id="KW-0474">Menaquinone biosynthesis</keyword>
<dbReference type="EMBL" id="JBHSTE010000005">
    <property type="protein sequence ID" value="MFC6334310.1"/>
    <property type="molecule type" value="Genomic_DNA"/>
</dbReference>
<dbReference type="InterPro" id="IPR050237">
    <property type="entry name" value="ATP-dep_AMP-bd_enzyme"/>
</dbReference>
<comment type="similarity">
    <text evidence="5">Belongs to the ATP-dependent AMP-binding enzyme family. MenE subfamily.</text>
</comment>
<dbReference type="GO" id="GO:0008756">
    <property type="term" value="F:o-succinylbenzoate-CoA ligase activity"/>
    <property type="evidence" value="ECO:0007669"/>
    <property type="project" value="UniProtKB-EC"/>
</dbReference>
<comment type="catalytic activity">
    <reaction evidence="5">
        <text>2-succinylbenzoate + ATP + CoA = 2-succinylbenzoyl-CoA + AMP + diphosphate</text>
        <dbReference type="Rhea" id="RHEA:17009"/>
        <dbReference type="ChEBI" id="CHEBI:18325"/>
        <dbReference type="ChEBI" id="CHEBI:30616"/>
        <dbReference type="ChEBI" id="CHEBI:33019"/>
        <dbReference type="ChEBI" id="CHEBI:57287"/>
        <dbReference type="ChEBI" id="CHEBI:57364"/>
        <dbReference type="ChEBI" id="CHEBI:456215"/>
        <dbReference type="EC" id="6.2.1.26"/>
    </reaction>
</comment>
<dbReference type="Gene3D" id="3.30.300.30">
    <property type="match status" value="1"/>
</dbReference>
<dbReference type="RefSeq" id="WP_379236680.1">
    <property type="nucleotide sequence ID" value="NZ_JBHSTE010000005.1"/>
</dbReference>
<proteinExistence type="inferred from homology"/>
<keyword evidence="3 5" id="KW-0547">Nucleotide-binding</keyword>
<organism evidence="8 9">
    <name type="scientific">Paenibacillus septentrionalis</name>
    <dbReference type="NCBI Taxonomy" id="429342"/>
    <lineage>
        <taxon>Bacteria</taxon>
        <taxon>Bacillati</taxon>
        <taxon>Bacillota</taxon>
        <taxon>Bacilli</taxon>
        <taxon>Bacillales</taxon>
        <taxon>Paenibacillaceae</taxon>
        <taxon>Paenibacillus</taxon>
    </lineage>
</organism>
<sequence>MTMPIWLDKRASLTPGRTAIEAGNVQLSFAQLRQQAQGVATKLLNKGLEERAVLACLSESSVALVVLVHSIPYTGACLMPLNTRLTVHELLYQLQDSGCKFLVYSDSYADTAARLKQELNHLTLVSLAELQALSTAAAASRQLLHDVEEQAVYTIMYTSGTTGHPKGVLQSYNNHWSSAVGSMLNLGLSTQDKWLLAVPMFHISGLSILMRSVIYGIAVVIQERFDPKEANEAIMSQGVTVMSVVSNMLVRMLEQLGERRYPQAFRCMLLGGGPAPLPLLETCVEKGIPVVQTYGMTETCSQFATLQPEYMLTKIGSAGKPLFQGELRILQDGQVMSAGEAGEIVVRGPNVTSGYLNQASADSFEQGWLHTGDVGYLDEEGFLYVLDRRKDMLISGGENVYPAEIEAVLMSHPEVLEAGVTSTEHEVWGQSPIAFVVLRQENVVNQEKLLEHCKARLAKYKLPIAIHTVRELPRNAAGKLLRRELTKLLPIT</sequence>
<evidence type="ECO:0000313" key="8">
    <source>
        <dbReference type="EMBL" id="MFC6334310.1"/>
    </source>
</evidence>
<comment type="pathway">
    <text evidence="5">Quinol/quinone metabolism; 1,4-dihydroxy-2-naphthoate biosynthesis; 1,4-dihydroxy-2-naphthoate from chorismate: step 5/7.</text>
</comment>
<dbReference type="Pfam" id="PF13193">
    <property type="entry name" value="AMP-binding_C"/>
    <property type="match status" value="1"/>
</dbReference>
<accession>A0ABW1V9Y8</accession>
<evidence type="ECO:0000256" key="1">
    <source>
        <dbReference type="ARBA" id="ARBA00022428"/>
    </source>
</evidence>
<dbReference type="InterPro" id="IPR010192">
    <property type="entry name" value="MenE"/>
</dbReference>
<dbReference type="NCBIfam" id="TIGR01923">
    <property type="entry name" value="menE"/>
    <property type="match status" value="1"/>
</dbReference>
<evidence type="ECO:0000256" key="4">
    <source>
        <dbReference type="ARBA" id="ARBA00022840"/>
    </source>
</evidence>
<dbReference type="Proteomes" id="UP001596233">
    <property type="component" value="Unassembled WGS sequence"/>
</dbReference>
<reference evidence="9" key="1">
    <citation type="journal article" date="2019" name="Int. J. Syst. Evol. Microbiol.">
        <title>The Global Catalogue of Microorganisms (GCM) 10K type strain sequencing project: providing services to taxonomists for standard genome sequencing and annotation.</title>
        <authorList>
            <consortium name="The Broad Institute Genomics Platform"/>
            <consortium name="The Broad Institute Genome Sequencing Center for Infectious Disease"/>
            <person name="Wu L."/>
            <person name="Ma J."/>
        </authorList>
    </citation>
    <scope>NUCLEOTIDE SEQUENCE [LARGE SCALE GENOMIC DNA]</scope>
    <source>
        <strain evidence="9">PCU 280</strain>
    </source>
</reference>
<evidence type="ECO:0000256" key="3">
    <source>
        <dbReference type="ARBA" id="ARBA00022741"/>
    </source>
</evidence>
<dbReference type="PROSITE" id="PS00455">
    <property type="entry name" value="AMP_BINDING"/>
    <property type="match status" value="1"/>
</dbReference>
<dbReference type="Gene3D" id="3.40.50.12780">
    <property type="entry name" value="N-terminal domain of ligase-like"/>
    <property type="match status" value="1"/>
</dbReference>
<dbReference type="InterPro" id="IPR000873">
    <property type="entry name" value="AMP-dep_synth/lig_dom"/>
</dbReference>
<dbReference type="EC" id="6.2.1.26" evidence="5"/>
<dbReference type="InterPro" id="IPR025110">
    <property type="entry name" value="AMP-bd_C"/>
</dbReference>
<comment type="caution">
    <text evidence="8">The sequence shown here is derived from an EMBL/GenBank/DDBJ whole genome shotgun (WGS) entry which is preliminary data.</text>
</comment>
<dbReference type="InterPro" id="IPR042099">
    <property type="entry name" value="ANL_N_sf"/>
</dbReference>
<keyword evidence="4 5" id="KW-0067">ATP-binding</keyword>
<evidence type="ECO:0000313" key="9">
    <source>
        <dbReference type="Proteomes" id="UP001596233"/>
    </source>
</evidence>
<dbReference type="Pfam" id="PF00501">
    <property type="entry name" value="AMP-binding"/>
    <property type="match status" value="1"/>
</dbReference>
<dbReference type="PANTHER" id="PTHR43767">
    <property type="entry name" value="LONG-CHAIN-FATTY-ACID--COA LIGASE"/>
    <property type="match status" value="1"/>
</dbReference>